<dbReference type="EMBL" id="PDWN01000002">
    <property type="protein sequence ID" value="KAF1696780.1"/>
    <property type="molecule type" value="Genomic_DNA"/>
</dbReference>
<dbReference type="InterPro" id="IPR015943">
    <property type="entry name" value="WD40/YVTN_repeat-like_dom_sf"/>
</dbReference>
<dbReference type="PANTHER" id="PTHR45138:SF9">
    <property type="entry name" value="DIGUANYLATE CYCLASE DGCM-RELATED"/>
    <property type="match status" value="1"/>
</dbReference>
<dbReference type="SUPFAM" id="SSF63829">
    <property type="entry name" value="Calcium-dependent phosphotriesterase"/>
    <property type="match status" value="3"/>
</dbReference>
<dbReference type="Proteomes" id="UP000788419">
    <property type="component" value="Unassembled WGS sequence"/>
</dbReference>
<dbReference type="NCBIfam" id="TIGR00254">
    <property type="entry name" value="GGDEF"/>
    <property type="match status" value="1"/>
</dbReference>
<dbReference type="InterPro" id="IPR043128">
    <property type="entry name" value="Rev_trsase/Diguanyl_cyclase"/>
</dbReference>
<accession>A0ABQ6ZA79</accession>
<dbReference type="Pfam" id="PF07495">
    <property type="entry name" value="Y_Y_Y"/>
    <property type="match status" value="1"/>
</dbReference>
<keyword evidence="3" id="KW-0472">Membrane</keyword>
<dbReference type="SMART" id="SM00267">
    <property type="entry name" value="GGDEF"/>
    <property type="match status" value="1"/>
</dbReference>
<evidence type="ECO:0000313" key="5">
    <source>
        <dbReference type="EMBL" id="KAF1696780.1"/>
    </source>
</evidence>
<keyword evidence="6" id="KW-1185">Reference proteome</keyword>
<comment type="caution">
    <text evidence="5">The sequence shown here is derived from an EMBL/GenBank/DDBJ whole genome shotgun (WGS) entry which is preliminary data.</text>
</comment>
<dbReference type="InterPro" id="IPR013783">
    <property type="entry name" value="Ig-like_fold"/>
</dbReference>
<dbReference type="EC" id="2.7.7.65" evidence="1"/>
<evidence type="ECO:0000256" key="1">
    <source>
        <dbReference type="ARBA" id="ARBA00012528"/>
    </source>
</evidence>
<name>A0ABQ6ZA79_9GAMM</name>
<dbReference type="InterPro" id="IPR011123">
    <property type="entry name" value="Y_Y_Y"/>
</dbReference>
<feature type="domain" description="GGDEF" evidence="4">
    <location>
        <begin position="822"/>
        <end position="961"/>
    </location>
</feature>
<gene>
    <name evidence="5" type="ORF">CSC65_01700</name>
</gene>
<comment type="catalytic activity">
    <reaction evidence="2">
        <text>2 GTP = 3',3'-c-di-GMP + 2 diphosphate</text>
        <dbReference type="Rhea" id="RHEA:24898"/>
        <dbReference type="ChEBI" id="CHEBI:33019"/>
        <dbReference type="ChEBI" id="CHEBI:37565"/>
        <dbReference type="ChEBI" id="CHEBI:58805"/>
        <dbReference type="EC" id="2.7.7.65"/>
    </reaction>
</comment>
<dbReference type="PANTHER" id="PTHR45138">
    <property type="entry name" value="REGULATORY COMPONENTS OF SENSORY TRANSDUCTION SYSTEM"/>
    <property type="match status" value="1"/>
</dbReference>
<evidence type="ECO:0000256" key="2">
    <source>
        <dbReference type="ARBA" id="ARBA00034247"/>
    </source>
</evidence>
<dbReference type="InterPro" id="IPR029787">
    <property type="entry name" value="Nucleotide_cyclase"/>
</dbReference>
<feature type="transmembrane region" description="Helical" evidence="3">
    <location>
        <begin position="732"/>
        <end position="753"/>
    </location>
</feature>
<dbReference type="SUPFAM" id="SSF55073">
    <property type="entry name" value="Nucleotide cyclase"/>
    <property type="match status" value="1"/>
</dbReference>
<proteinExistence type="predicted"/>
<protein>
    <recommendedName>
        <fullName evidence="1">diguanylate cyclase</fullName>
        <ecNumber evidence="1">2.7.7.65</ecNumber>
    </recommendedName>
</protein>
<dbReference type="InterPro" id="IPR011110">
    <property type="entry name" value="Reg_prop"/>
</dbReference>
<dbReference type="Pfam" id="PF00990">
    <property type="entry name" value="GGDEF"/>
    <property type="match status" value="1"/>
</dbReference>
<dbReference type="Gene3D" id="2.130.10.10">
    <property type="entry name" value="YVTN repeat-like/Quinoprotein amine dehydrogenase"/>
    <property type="match status" value="2"/>
</dbReference>
<dbReference type="CDD" id="cd01949">
    <property type="entry name" value="GGDEF"/>
    <property type="match status" value="1"/>
</dbReference>
<sequence length="1003" mass="109296">MAGVAGALQPDKPFRDYVGDTWGVEHGLPQISVLSITQDLEGYLWLGSQGGLARYDGSRFVAFGQEDAPELGSHVLALQGDAEGRLWIGTSQGLLVHSDGHFQSIPVAAGPDQAQGAFPIRSIVESGGELRFAGPDGVYSTNGASLALHSPLDGPALSLLSDADGLWVGSTGRVFRIDAEGVQQTTLPASAALAQVSHLAADAQGDLWAGTAQGLYRLHADTWQRMDAGPVEALRNDHDGNLWVATTTGLLRFRDGRLVERVQELPGSRAIRSIHEDRDGNLWLGSLTDGVTRLWDGWTTRLGAAQGLGNPLLWAIAPGSDGEVWVGGSDGVDVYRQGRFHLRVPGTRLPHPEAYSLLVERDRAWIGTRSGVALLQGNRVEVPPKLGLLRGSQVNGIVRDRGGRLWFATTQGLFVLGPDNQLAHYTEEQGLGDRRVRLVHETRDGRLLVGTYRGLYEWRDGRILPLGHDTGLDDPGMVTAIHELDDGRWVVGVSGGEDLRLYDGRRWIRLGREQGLPANIAFHIASANDHLWVAGMRGVYRVPLAALEAHALDAAIAQQSPLAAEIVINSGADRAGGQADKCCNGAGNSRGLLVGDTLWLPTRDGALLIDTAKLQARGAEPQAQIERLQVQGRWRHPQRDAALALPLGARDMRFEFSVPSFQPMHPVHLRYRLVGYDPDWREPDAPHLRTATYTNLPPGEYSFEVADFAQADPVARAARLALSVPPRWHETLAFRLLLPLLVGGLAYLAYIWLQRRHTSQRAALESLVQERTRDLQAANARLEALSFTDPLTGLHNRRYLSRQIPADLSFYERDAAYQSGEEALVFALLDVDHFKSINDTHGHAAGDRALEQLGGLLSALVRKGDYVARWGGEEFLLVLRPLPRGSVPQIGARLCEEIRAHVFELDDGATHRMTASVGLIECPLFTAAPRLLRWEQMVTLADRALYRAKAAGRDTWATYRPREGAQPPAGMTAFGGDPSWLVETGLLELSGPEENAGAATTPR</sequence>
<dbReference type="PROSITE" id="PS50887">
    <property type="entry name" value="GGDEF"/>
    <property type="match status" value="1"/>
</dbReference>
<keyword evidence="3" id="KW-1133">Transmembrane helix</keyword>
<dbReference type="Gene3D" id="3.30.70.270">
    <property type="match status" value="1"/>
</dbReference>
<organism evidence="5 6">
    <name type="scientific">Pseudoxanthomonas daejeonensis</name>
    <dbReference type="NCBI Taxonomy" id="266062"/>
    <lineage>
        <taxon>Bacteria</taxon>
        <taxon>Pseudomonadati</taxon>
        <taxon>Pseudomonadota</taxon>
        <taxon>Gammaproteobacteria</taxon>
        <taxon>Lysobacterales</taxon>
        <taxon>Lysobacteraceae</taxon>
        <taxon>Pseudoxanthomonas</taxon>
    </lineage>
</organism>
<evidence type="ECO:0000256" key="3">
    <source>
        <dbReference type="SAM" id="Phobius"/>
    </source>
</evidence>
<dbReference type="InterPro" id="IPR000160">
    <property type="entry name" value="GGDEF_dom"/>
</dbReference>
<dbReference type="Gene3D" id="2.60.40.10">
    <property type="entry name" value="Immunoglobulins"/>
    <property type="match status" value="1"/>
</dbReference>
<dbReference type="InterPro" id="IPR050469">
    <property type="entry name" value="Diguanylate_Cyclase"/>
</dbReference>
<dbReference type="Pfam" id="PF07494">
    <property type="entry name" value="Reg_prop"/>
    <property type="match status" value="2"/>
</dbReference>
<reference evidence="5 6" key="1">
    <citation type="submission" date="2017-10" db="EMBL/GenBank/DDBJ databases">
        <title>Whole genome sequencing of members of genus Pseudoxanthomonas.</title>
        <authorList>
            <person name="Kumar S."/>
            <person name="Bansal K."/>
            <person name="Kaur A."/>
            <person name="Patil P."/>
            <person name="Sharma S."/>
            <person name="Patil P.B."/>
        </authorList>
    </citation>
    <scope>NUCLEOTIDE SEQUENCE [LARGE SCALE GENOMIC DNA]</scope>
    <source>
        <strain evidence="5 6">DSM 17801</strain>
    </source>
</reference>
<keyword evidence="3" id="KW-0812">Transmembrane</keyword>
<evidence type="ECO:0000259" key="4">
    <source>
        <dbReference type="PROSITE" id="PS50887"/>
    </source>
</evidence>
<evidence type="ECO:0000313" key="6">
    <source>
        <dbReference type="Proteomes" id="UP000788419"/>
    </source>
</evidence>